<evidence type="ECO:0000256" key="4">
    <source>
        <dbReference type="ARBA" id="ARBA00023136"/>
    </source>
</evidence>
<feature type="transmembrane region" description="Helical" evidence="5">
    <location>
        <begin position="44"/>
        <end position="62"/>
    </location>
</feature>
<dbReference type="OrthoDB" id="9770329at2"/>
<proteinExistence type="predicted"/>
<dbReference type="Proteomes" id="UP000004931">
    <property type="component" value="Unassembled WGS sequence"/>
</dbReference>
<dbReference type="PANTHER" id="PTHR11863">
    <property type="entry name" value="STEROL DESATURASE"/>
    <property type="match status" value="1"/>
</dbReference>
<dbReference type="STRING" id="247633.GP2143_17421"/>
<evidence type="ECO:0000313" key="8">
    <source>
        <dbReference type="Proteomes" id="UP000004931"/>
    </source>
</evidence>
<comment type="caution">
    <text evidence="7">The sequence shown here is derived from an EMBL/GenBank/DDBJ whole genome shotgun (WGS) entry which is preliminary data.</text>
</comment>
<evidence type="ECO:0000259" key="6">
    <source>
        <dbReference type="Pfam" id="PF04116"/>
    </source>
</evidence>
<gene>
    <name evidence="7" type="ORF">GP2143_17421</name>
</gene>
<keyword evidence="2 5" id="KW-0812">Transmembrane</keyword>
<feature type="transmembrane region" description="Helical" evidence="5">
    <location>
        <begin position="229"/>
        <end position="246"/>
    </location>
</feature>
<dbReference type="eggNOG" id="COG3000">
    <property type="taxonomic scope" value="Bacteria"/>
</dbReference>
<dbReference type="GO" id="GO:0016491">
    <property type="term" value="F:oxidoreductase activity"/>
    <property type="evidence" value="ECO:0007669"/>
    <property type="project" value="InterPro"/>
</dbReference>
<feature type="transmembrane region" description="Helical" evidence="5">
    <location>
        <begin position="111"/>
        <end position="129"/>
    </location>
</feature>
<feature type="transmembrane region" description="Helical" evidence="5">
    <location>
        <begin position="200"/>
        <end position="223"/>
    </location>
</feature>
<evidence type="ECO:0000256" key="3">
    <source>
        <dbReference type="ARBA" id="ARBA00022989"/>
    </source>
</evidence>
<evidence type="ECO:0000256" key="5">
    <source>
        <dbReference type="SAM" id="Phobius"/>
    </source>
</evidence>
<keyword evidence="3 5" id="KW-1133">Transmembrane helix</keyword>
<comment type="subcellular location">
    <subcellularLocation>
        <location evidence="1">Membrane</location>
    </subcellularLocation>
</comment>
<feature type="transmembrane region" description="Helical" evidence="5">
    <location>
        <begin position="149"/>
        <end position="167"/>
    </location>
</feature>
<dbReference type="AlphaFoldDB" id="A0YAA4"/>
<dbReference type="InterPro" id="IPR050307">
    <property type="entry name" value="Sterol_Desaturase_Related"/>
</dbReference>
<reference evidence="7 8" key="1">
    <citation type="journal article" date="2010" name="J. Bacteriol.">
        <title>Genome sequence of the oligotrophic marine Gammaproteobacterium HTCC2143, isolated from the Oregon Coast.</title>
        <authorList>
            <person name="Oh H.M."/>
            <person name="Kang I."/>
            <person name="Ferriera S."/>
            <person name="Giovannoni S.J."/>
            <person name="Cho J.C."/>
        </authorList>
    </citation>
    <scope>NUCLEOTIDE SEQUENCE [LARGE SCALE GENOMIC DNA]</scope>
    <source>
        <strain evidence="7 8">HTCC2143</strain>
    </source>
</reference>
<protein>
    <recommendedName>
        <fullName evidence="6">Fatty acid hydroxylase domain-containing protein</fullName>
    </recommendedName>
</protein>
<evidence type="ECO:0000313" key="7">
    <source>
        <dbReference type="EMBL" id="EAW33058.1"/>
    </source>
</evidence>
<dbReference type="GO" id="GO:0005506">
    <property type="term" value="F:iron ion binding"/>
    <property type="evidence" value="ECO:0007669"/>
    <property type="project" value="InterPro"/>
</dbReference>
<keyword evidence="4 5" id="KW-0472">Membrane</keyword>
<keyword evidence="8" id="KW-1185">Reference proteome</keyword>
<evidence type="ECO:0000256" key="1">
    <source>
        <dbReference type="ARBA" id="ARBA00004370"/>
    </source>
</evidence>
<sequence>MPDNASPAAILGDPPSIVGPLTETIQHASDLVWDTLAANTPRDLHWEIILLTLAIATFIWLIRGGHGARGADGRERKAGLLQFLLPKDIYSHVSARVDLWLWITERILRPFWIVGLLATVGSGTETAVIESLEWIFGASPAMQSNYTWMLIYSLVTLLCYDFVFYAIHYAMHRVPALWALHKVHHSAEVLTPLTRSREHFIAGPIWAAGGALSYGFIGGIFAWLFDGGIVAATLFNIGVFALLFGFNGSFRHYHVQFHYPHGLSKWLHSPVMHHVHHSYLPKHWDKNFAAVTSIWDRLFGTLYIPEKDEYTPWGIGPATQSEYRSYWQNTVGPFRDWYQMLRSGDSPQAGAADQRE</sequence>
<feature type="domain" description="Fatty acid hydroxylase" evidence="6">
    <location>
        <begin position="154"/>
        <end position="301"/>
    </location>
</feature>
<name>A0YAA4_9GAMM</name>
<evidence type="ECO:0000256" key="2">
    <source>
        <dbReference type="ARBA" id="ARBA00022692"/>
    </source>
</evidence>
<dbReference type="InterPro" id="IPR006694">
    <property type="entry name" value="Fatty_acid_hydroxylase"/>
</dbReference>
<organism evidence="7 8">
    <name type="scientific">marine gamma proteobacterium HTCC2143</name>
    <dbReference type="NCBI Taxonomy" id="247633"/>
    <lineage>
        <taxon>Bacteria</taxon>
        <taxon>Pseudomonadati</taxon>
        <taxon>Pseudomonadota</taxon>
        <taxon>Gammaproteobacteria</taxon>
        <taxon>Cellvibrionales</taxon>
        <taxon>Spongiibacteraceae</taxon>
        <taxon>BD1-7 clade</taxon>
    </lineage>
</organism>
<dbReference type="GO" id="GO:0008610">
    <property type="term" value="P:lipid biosynthetic process"/>
    <property type="evidence" value="ECO:0007669"/>
    <property type="project" value="InterPro"/>
</dbReference>
<accession>A0YAA4</accession>
<dbReference type="GO" id="GO:0016020">
    <property type="term" value="C:membrane"/>
    <property type="evidence" value="ECO:0007669"/>
    <property type="project" value="UniProtKB-SubCell"/>
</dbReference>
<dbReference type="EMBL" id="AAVT01000001">
    <property type="protein sequence ID" value="EAW33058.1"/>
    <property type="molecule type" value="Genomic_DNA"/>
</dbReference>
<dbReference type="Pfam" id="PF04116">
    <property type="entry name" value="FA_hydroxylase"/>
    <property type="match status" value="1"/>
</dbReference>